<evidence type="ECO:0000256" key="2">
    <source>
        <dbReference type="PROSITE-ProRule" id="PRU00196"/>
    </source>
</evidence>
<dbReference type="EnsemblMetazoa" id="CapteT104785">
    <property type="protein sequence ID" value="CapteP104785"/>
    <property type="gene ID" value="CapteG104785"/>
</dbReference>
<dbReference type="InterPro" id="IPR001190">
    <property type="entry name" value="SRCR"/>
</dbReference>
<evidence type="ECO:0000313" key="5">
    <source>
        <dbReference type="EnsemblMetazoa" id="CapteP104785"/>
    </source>
</evidence>
<dbReference type="InterPro" id="IPR006212">
    <property type="entry name" value="Furin_repeat"/>
</dbReference>
<feature type="domain" description="SRCR" evidence="3">
    <location>
        <begin position="1"/>
        <end position="63"/>
    </location>
</feature>
<dbReference type="InterPro" id="IPR009030">
    <property type="entry name" value="Growth_fac_rcpt_cys_sf"/>
</dbReference>
<dbReference type="PANTHER" id="PTHR15332">
    <property type="entry name" value="PROPROTEIN CONVERTASE SUBTILISIN_KEXIN TYPE 5-LIKE"/>
    <property type="match status" value="1"/>
</dbReference>
<evidence type="ECO:0000259" key="3">
    <source>
        <dbReference type="PROSITE" id="PS50287"/>
    </source>
</evidence>
<sequence>MKLGTGLEYFHSYDRLNPGLPAIRIAFDDVQCEAREDTFSQCDRSGFLSHDCATAETVGLRCSGGEEVEPCLDECPPGQYEEPTTSICTVCSDRCKRCYASADLCLSCVMPYFLHNDAICQSSCEDGFYGNTISRKCEKCSQACSTCVDGVRGDQCLSCPDGHILHNQEFKECVDVCPESHFIKSVSCLPCSVDCRTCLGSSTNCTSCWTNAFLFNASCRADCPSGFFPNSLGVCQACRYKNCLQCLPGGNYCTSCGPGYVLEKLMCKRKCSAGLFTYNDECLAHCPEGYHPDFTSENCLACNSMCKTCTGPGQACLTCLEGFFLKGTMCVRDCGDGLVAVDLQPANQAVRIVGSMATDGRVEILKEGTLITYKADAKSLFIPGVWSAICSPSWSVNEATVVCKSRHFGEPLLVNKRCYCI</sequence>
<dbReference type="STRING" id="283909.R7UVB5"/>
<dbReference type="Proteomes" id="UP000014760">
    <property type="component" value="Unassembled WGS sequence"/>
</dbReference>
<gene>
    <name evidence="4" type="ORF">CAPTEDRAFT_104785</name>
</gene>
<evidence type="ECO:0000313" key="6">
    <source>
        <dbReference type="Proteomes" id="UP000014760"/>
    </source>
</evidence>
<organism evidence="4">
    <name type="scientific">Capitella teleta</name>
    <name type="common">Polychaete worm</name>
    <dbReference type="NCBI Taxonomy" id="283909"/>
    <lineage>
        <taxon>Eukaryota</taxon>
        <taxon>Metazoa</taxon>
        <taxon>Spiralia</taxon>
        <taxon>Lophotrochozoa</taxon>
        <taxon>Annelida</taxon>
        <taxon>Polychaeta</taxon>
        <taxon>Sedentaria</taxon>
        <taxon>Scolecida</taxon>
        <taxon>Capitellidae</taxon>
        <taxon>Capitella</taxon>
    </lineage>
</organism>
<dbReference type="AlphaFoldDB" id="R7UVB5"/>
<dbReference type="PANTHER" id="PTHR15332:SF175">
    <property type="entry name" value="PROPROTEIN CONVERTASE SUBTILISIN_KEXIN TYPE 5-LIKE"/>
    <property type="match status" value="1"/>
</dbReference>
<dbReference type="Gene3D" id="3.10.250.10">
    <property type="entry name" value="SRCR-like domain"/>
    <property type="match status" value="1"/>
</dbReference>
<dbReference type="SMART" id="SM00261">
    <property type="entry name" value="FU"/>
    <property type="match status" value="5"/>
</dbReference>
<dbReference type="HOGENOM" id="CLU_652567_0_0_1"/>
<dbReference type="Gene3D" id="2.10.220.10">
    <property type="entry name" value="Hormone Receptor, Insulin-like Growth Factor Receptor 1, Chain A, domain 2"/>
    <property type="match status" value="4"/>
</dbReference>
<keyword evidence="1 2" id="KW-1015">Disulfide bond</keyword>
<name>R7UVB5_CAPTE</name>
<reference evidence="4 6" key="2">
    <citation type="journal article" date="2013" name="Nature">
        <title>Insights into bilaterian evolution from three spiralian genomes.</title>
        <authorList>
            <person name="Simakov O."/>
            <person name="Marletaz F."/>
            <person name="Cho S.J."/>
            <person name="Edsinger-Gonzales E."/>
            <person name="Havlak P."/>
            <person name="Hellsten U."/>
            <person name="Kuo D.H."/>
            <person name="Larsson T."/>
            <person name="Lv J."/>
            <person name="Arendt D."/>
            <person name="Savage R."/>
            <person name="Osoegawa K."/>
            <person name="de Jong P."/>
            <person name="Grimwood J."/>
            <person name="Chapman J.A."/>
            <person name="Shapiro H."/>
            <person name="Aerts A."/>
            <person name="Otillar R.P."/>
            <person name="Terry A.Y."/>
            <person name="Boore J.L."/>
            <person name="Grigoriev I.V."/>
            <person name="Lindberg D.R."/>
            <person name="Seaver E.C."/>
            <person name="Weisblat D.A."/>
            <person name="Putnam N.H."/>
            <person name="Rokhsar D.S."/>
        </authorList>
    </citation>
    <scope>NUCLEOTIDE SEQUENCE</scope>
    <source>
        <strain evidence="4 6">I ESC-2004</strain>
    </source>
</reference>
<proteinExistence type="predicted"/>
<dbReference type="EMBL" id="KB297391">
    <property type="protein sequence ID" value="ELU10578.1"/>
    <property type="molecule type" value="Genomic_DNA"/>
</dbReference>
<feature type="domain" description="SRCR" evidence="3">
    <location>
        <begin position="350"/>
        <end position="409"/>
    </location>
</feature>
<dbReference type="SMART" id="SM00181">
    <property type="entry name" value="EGF"/>
    <property type="match status" value="5"/>
</dbReference>
<dbReference type="InterPro" id="IPR036772">
    <property type="entry name" value="SRCR-like_dom_sf"/>
</dbReference>
<comment type="caution">
    <text evidence="2">Lacks conserved residue(s) required for the propagation of feature annotation.</text>
</comment>
<accession>R7UVB5</accession>
<dbReference type="OrthoDB" id="27819at2759"/>
<feature type="disulfide bond" evidence="2">
    <location>
        <begin position="32"/>
        <end position="42"/>
    </location>
</feature>
<dbReference type="EMBL" id="AMQN01006017">
    <property type="status" value="NOT_ANNOTATED_CDS"/>
    <property type="molecule type" value="Genomic_DNA"/>
</dbReference>
<dbReference type="PROSITE" id="PS50287">
    <property type="entry name" value="SRCR_2"/>
    <property type="match status" value="2"/>
</dbReference>
<reference evidence="5" key="3">
    <citation type="submission" date="2015-06" db="UniProtKB">
        <authorList>
            <consortium name="EnsemblMetazoa"/>
        </authorList>
    </citation>
    <scope>IDENTIFICATION</scope>
</reference>
<dbReference type="OMA" id="NICTQCK"/>
<dbReference type="InterPro" id="IPR000742">
    <property type="entry name" value="EGF"/>
</dbReference>
<keyword evidence="6" id="KW-1185">Reference proteome</keyword>
<evidence type="ECO:0000313" key="4">
    <source>
        <dbReference type="EMBL" id="ELU10578.1"/>
    </source>
</evidence>
<reference evidence="6" key="1">
    <citation type="submission" date="2012-12" db="EMBL/GenBank/DDBJ databases">
        <authorList>
            <person name="Hellsten U."/>
            <person name="Grimwood J."/>
            <person name="Chapman J.A."/>
            <person name="Shapiro H."/>
            <person name="Aerts A."/>
            <person name="Otillar R.P."/>
            <person name="Terry A.Y."/>
            <person name="Boore J.L."/>
            <person name="Simakov O."/>
            <person name="Marletaz F."/>
            <person name="Cho S.-J."/>
            <person name="Edsinger-Gonzales E."/>
            <person name="Havlak P."/>
            <person name="Kuo D.-H."/>
            <person name="Larsson T."/>
            <person name="Lv J."/>
            <person name="Arendt D."/>
            <person name="Savage R."/>
            <person name="Osoegawa K."/>
            <person name="de Jong P."/>
            <person name="Lindberg D.R."/>
            <person name="Seaver E.C."/>
            <person name="Weisblat D.A."/>
            <person name="Putnam N.H."/>
            <person name="Grigoriev I.V."/>
            <person name="Rokhsar D.S."/>
        </authorList>
    </citation>
    <scope>NUCLEOTIDE SEQUENCE</scope>
    <source>
        <strain evidence="6">I ESC-2004</strain>
    </source>
</reference>
<evidence type="ECO:0000256" key="1">
    <source>
        <dbReference type="ARBA" id="ARBA00023157"/>
    </source>
</evidence>
<dbReference type="SUPFAM" id="SSF57184">
    <property type="entry name" value="Growth factor receptor domain"/>
    <property type="match status" value="3"/>
</dbReference>
<protein>
    <recommendedName>
        <fullName evidence="3">SRCR domain-containing protein</fullName>
    </recommendedName>
</protein>
<dbReference type="SUPFAM" id="SSF56487">
    <property type="entry name" value="SRCR-like"/>
    <property type="match status" value="1"/>
</dbReference>
<dbReference type="CDD" id="cd00064">
    <property type="entry name" value="FU"/>
    <property type="match status" value="1"/>
</dbReference>
<dbReference type="GO" id="GO:0016020">
    <property type="term" value="C:membrane"/>
    <property type="evidence" value="ECO:0007669"/>
    <property type="project" value="InterPro"/>
</dbReference>